<evidence type="ECO:0000313" key="4">
    <source>
        <dbReference type="Proteomes" id="UP001237642"/>
    </source>
</evidence>
<dbReference type="InterPro" id="IPR026961">
    <property type="entry name" value="PGG_dom"/>
</dbReference>
<name>A0AAD8IFB3_9APIA</name>
<dbReference type="InterPro" id="IPR008906">
    <property type="entry name" value="HATC_C_dom"/>
</dbReference>
<evidence type="ECO:0000313" key="3">
    <source>
        <dbReference type="EMBL" id="KAK1384740.1"/>
    </source>
</evidence>
<dbReference type="SMART" id="SM00248">
    <property type="entry name" value="ANK"/>
    <property type="match status" value="6"/>
</dbReference>
<reference evidence="3" key="1">
    <citation type="submission" date="2023-02" db="EMBL/GenBank/DDBJ databases">
        <title>Genome of toxic invasive species Heracleum sosnowskyi carries increased number of genes despite the absence of recent whole-genome duplications.</title>
        <authorList>
            <person name="Schelkunov M."/>
            <person name="Shtratnikova V."/>
            <person name="Makarenko M."/>
            <person name="Klepikova A."/>
            <person name="Omelchenko D."/>
            <person name="Novikova G."/>
            <person name="Obukhova E."/>
            <person name="Bogdanov V."/>
            <person name="Penin A."/>
            <person name="Logacheva M."/>
        </authorList>
    </citation>
    <scope>NUCLEOTIDE SEQUENCE</scope>
    <source>
        <strain evidence="3">Hsosn_3</strain>
        <tissue evidence="3">Leaf</tissue>
    </source>
</reference>
<comment type="caution">
    <text evidence="3">The sequence shown here is derived from an EMBL/GenBank/DDBJ whole genome shotgun (WGS) entry which is preliminary data.</text>
</comment>
<organism evidence="3 4">
    <name type="scientific">Heracleum sosnowskyi</name>
    <dbReference type="NCBI Taxonomy" id="360622"/>
    <lineage>
        <taxon>Eukaryota</taxon>
        <taxon>Viridiplantae</taxon>
        <taxon>Streptophyta</taxon>
        <taxon>Embryophyta</taxon>
        <taxon>Tracheophyta</taxon>
        <taxon>Spermatophyta</taxon>
        <taxon>Magnoliopsida</taxon>
        <taxon>eudicotyledons</taxon>
        <taxon>Gunneridae</taxon>
        <taxon>Pentapetalae</taxon>
        <taxon>asterids</taxon>
        <taxon>campanulids</taxon>
        <taxon>Apiales</taxon>
        <taxon>Apiaceae</taxon>
        <taxon>Apioideae</taxon>
        <taxon>apioid superclade</taxon>
        <taxon>Tordylieae</taxon>
        <taxon>Tordyliinae</taxon>
        <taxon>Heracleum</taxon>
    </lineage>
</organism>
<protein>
    <recommendedName>
        <fullName evidence="2">TTF-type domain-containing protein</fullName>
    </recommendedName>
</protein>
<dbReference type="InterPro" id="IPR012337">
    <property type="entry name" value="RNaseH-like_sf"/>
</dbReference>
<keyword evidence="1" id="KW-1133">Transmembrane helix</keyword>
<feature type="transmembrane region" description="Helical" evidence="1">
    <location>
        <begin position="426"/>
        <end position="445"/>
    </location>
</feature>
<dbReference type="InterPro" id="IPR055298">
    <property type="entry name" value="AtLOH3-like"/>
</dbReference>
<dbReference type="Pfam" id="PF12796">
    <property type="entry name" value="Ank_2"/>
    <property type="match status" value="1"/>
</dbReference>
<dbReference type="Gene3D" id="1.25.40.20">
    <property type="entry name" value="Ankyrin repeat-containing domain"/>
    <property type="match status" value="1"/>
</dbReference>
<dbReference type="SUPFAM" id="SSF53098">
    <property type="entry name" value="Ribonuclease H-like"/>
    <property type="match status" value="1"/>
</dbReference>
<feature type="transmembrane region" description="Helical" evidence="1">
    <location>
        <begin position="501"/>
        <end position="531"/>
    </location>
</feature>
<feature type="domain" description="TTF-type" evidence="2">
    <location>
        <begin position="690"/>
        <end position="785"/>
    </location>
</feature>
<dbReference type="SMART" id="SM00597">
    <property type="entry name" value="ZnF_TTF"/>
    <property type="match status" value="1"/>
</dbReference>
<dbReference type="Proteomes" id="UP001237642">
    <property type="component" value="Unassembled WGS sequence"/>
</dbReference>
<dbReference type="Pfam" id="PF13962">
    <property type="entry name" value="PGG"/>
    <property type="match status" value="1"/>
</dbReference>
<proteinExistence type="predicted"/>
<dbReference type="InterPro" id="IPR025398">
    <property type="entry name" value="DUF4371"/>
</dbReference>
<dbReference type="Pfam" id="PF05699">
    <property type="entry name" value="Dimer_Tnp_hAT"/>
    <property type="match status" value="1"/>
</dbReference>
<evidence type="ECO:0000259" key="2">
    <source>
        <dbReference type="SMART" id="SM00597"/>
    </source>
</evidence>
<accession>A0AAD8IFB3</accession>
<evidence type="ECO:0000256" key="1">
    <source>
        <dbReference type="SAM" id="Phobius"/>
    </source>
</evidence>
<feature type="transmembrane region" description="Helical" evidence="1">
    <location>
        <begin position="465"/>
        <end position="489"/>
    </location>
</feature>
<dbReference type="Pfam" id="PF14291">
    <property type="entry name" value="DUF4371"/>
    <property type="match status" value="1"/>
</dbReference>
<gene>
    <name evidence="3" type="ORF">POM88_022475</name>
</gene>
<reference evidence="3" key="2">
    <citation type="submission" date="2023-05" db="EMBL/GenBank/DDBJ databases">
        <authorList>
            <person name="Schelkunov M.I."/>
        </authorList>
    </citation>
    <scope>NUCLEOTIDE SEQUENCE</scope>
    <source>
        <strain evidence="3">Hsosn_3</strain>
        <tissue evidence="3">Leaf</tissue>
    </source>
</reference>
<dbReference type="PANTHER" id="PTHR11697:SF230">
    <property type="entry name" value="ZINC FINGER, MYM DOMAIN CONTAINING 1"/>
    <property type="match status" value="1"/>
</dbReference>
<dbReference type="InterPro" id="IPR036770">
    <property type="entry name" value="Ankyrin_rpt-contain_sf"/>
</dbReference>
<dbReference type="PANTHER" id="PTHR11697">
    <property type="entry name" value="GENERAL TRANSCRIPTION FACTOR 2-RELATED ZINC FINGER PROTEIN"/>
    <property type="match status" value="1"/>
</dbReference>
<dbReference type="SUPFAM" id="SSF48403">
    <property type="entry name" value="Ankyrin repeat"/>
    <property type="match status" value="1"/>
</dbReference>
<keyword evidence="4" id="KW-1185">Reference proteome</keyword>
<feature type="transmembrane region" description="Helical" evidence="1">
    <location>
        <begin position="537"/>
        <end position="565"/>
    </location>
</feature>
<dbReference type="GO" id="GO:0046983">
    <property type="term" value="F:protein dimerization activity"/>
    <property type="evidence" value="ECO:0007669"/>
    <property type="project" value="InterPro"/>
</dbReference>
<keyword evidence="1" id="KW-0812">Transmembrane</keyword>
<dbReference type="EMBL" id="JAUIZM010000005">
    <property type="protein sequence ID" value="KAK1384740.1"/>
    <property type="molecule type" value="Genomic_DNA"/>
</dbReference>
<dbReference type="InterPro" id="IPR002110">
    <property type="entry name" value="Ankyrin_rpt"/>
</dbReference>
<sequence length="1366" mass="155179">MENMADVESTSTFPRLGSTYLSEERRKYLYQYQPLYRAILKNDWIAAEEVIDKYPSVLKDYISEGKETALHIAALSKDVSFVKKLVAKMDTQDMEIQNGLGNTALCFAAVDGNVRIAELMIAKNSSLPNLHGPEGVKPIDMAASLGQKEMVKYLHPLSRVVNWSLEEKATLVTTCIASGLYDAAFRMVHDDSTLAAAKDGNGVTALHVLAHLSSSSNDVHGEGLWRRIKSYLHVKEVNEEKSQQFYAHKLVYFILDHILLNEDCEISNLIEEVPTLLFAAAEVGNTKFVIALLDYYPDLIWRENYRNQSIFHVAILHRHQKIFNLIHEIGSIGSLIATRQDKFDGDNMLHLAATLAPQEKLNKVSGAALQMQRDLLWYMEVQSIVGPSYRDMKNKDGKTPHDTFKETHKGLMKDGEKWMKSTSSSCLVVATLIATVVFTAAFTVPGGVDSNVGVPLLLNEPFFKVFAISEGIGMFSSSTSILMLLSILTSRYQEKDFLHSLPLMLMVAITTLFLSIAAMIVAFCTTLFLSFEDGASLLPILLGIFACIPIMSFLIKFPLLVDIIIRRWRLKDKYMATQEKKRGRTLFSFYKPSESTPAPASEVQTPSNVNIGENSSAVKITDNQCEQPIFKSQRIEIDLNTLERDPGIRKPIWQYDVNQRDAIRRAYIKMGLYQPKLAEYPKTKYGSQTQARKFQYSWFEKFRWLEYSPKKDSVFCFPCFIFQNKSPLHPSFTTEGFNCWKRVNDGIRCPLLMHVGCPTSPHRNAVQCVEELMKVTGHIDKVITAQSLEDVQKNRLRLKATIEGVKYLSLQACPFRGHDESPTSSNRGNFIEIVRLMGRMNDDVGDIVLERAPKNAKYTSPTIQKEILHIIANRVRRKIREEVGDAKFCILVDEAKDSSNKEEMSIILRFVDRLGILRERFFEIVNVPNTSAATLKEKISIVLSRYNLHSYNMRGQGYDGASNMSVGASTKEPLVWLFFSKLSVIVNIIGCSPKWHTELHFAQAIEIARMVTSGERDTGRGINQIGNLHRSGSTRWCSHFDSICSLIDMYGATISVLGSIVKEGNSCSLRGEATGCLIVMKSFEFIFTLHMMHKIMGVTDLLCRALQHKSLDIVSAMDLVSTTKTLLLTLREEGFDHLLAYVQSICTQHGIEIPDMNALYKSATGRSCQQKNSMTICQYYHFDIFNSAIDFQREELNSRFSDEAVELLALSSALDPKDNFKSFKVEKIYKLAEKFYPEDFTEQEMHYLKCQLEHYKLDVVQHDNFQNMSSITELCCRLVETNKLQHYNLIDRLIRLVLTLPVSTATTERSFSAMKLVKTDLRNKMEEEFLADSMMLYIERDLVEDIDSDSIIDEFYSIKNRRLQLK</sequence>
<dbReference type="InterPro" id="IPR006580">
    <property type="entry name" value="Znf_TTF"/>
</dbReference>
<keyword evidence="1" id="KW-0472">Membrane</keyword>